<evidence type="ECO:0000313" key="1">
    <source>
        <dbReference type="EMBL" id="CAB4804556.1"/>
    </source>
</evidence>
<sequence length="404" mass="45086">MTSYKWQFTPRFRQNAFGWKSDKPIQRIKEALTEIKQIAKKEPALAAEGAVLFLEKIAPAIEQVDSSSGAIGGMVNRAIETLVPIIAKAQVEQLVRDCWLTHLWEAIQNDRMPYIEYLGDYWGDLCVTTDTASRWADEFLPVIEFMWSPQSSGHGYFSGVTPCFSALYSAGRYQDLLTLLDKAPFTMWWNRRWGVKALVSLGKKAEAIRYAEDSKDLNDPVTVIARTCEEILLSSGLSEEAYNCYALAANQSTTYLATFRAIVKKYPHKSASDILRDLVASQPGSEGKWFTAAKDAGLFDLAIELVNKSPTDPRTLVRAARDYAEQQPYFAVSAGLTALYWMSHGYGYQITVTDVLDAYKSLMLAANHAGIAEAQIKTRIQETLGAKTPGNTFMFSALNYPLES</sequence>
<dbReference type="EMBL" id="CAFAAL010000064">
    <property type="protein sequence ID" value="CAB4804556.1"/>
    <property type="molecule type" value="Genomic_DNA"/>
</dbReference>
<proteinExistence type="predicted"/>
<protein>
    <submittedName>
        <fullName evidence="1">Unannotated protein</fullName>
    </submittedName>
</protein>
<reference evidence="1" key="1">
    <citation type="submission" date="2020-05" db="EMBL/GenBank/DDBJ databases">
        <authorList>
            <person name="Chiriac C."/>
            <person name="Salcher M."/>
            <person name="Ghai R."/>
            <person name="Kavagutti S V."/>
        </authorList>
    </citation>
    <scope>NUCLEOTIDE SEQUENCE</scope>
</reference>
<accession>A0A6J6YBG4</accession>
<name>A0A6J6YBG4_9ZZZZ</name>
<gene>
    <name evidence="1" type="ORF">UFOPK3004_00863</name>
</gene>
<organism evidence="1">
    <name type="scientific">freshwater metagenome</name>
    <dbReference type="NCBI Taxonomy" id="449393"/>
    <lineage>
        <taxon>unclassified sequences</taxon>
        <taxon>metagenomes</taxon>
        <taxon>ecological metagenomes</taxon>
    </lineage>
</organism>
<dbReference type="AlphaFoldDB" id="A0A6J6YBG4"/>